<feature type="chain" id="PRO_5017478430" evidence="1">
    <location>
        <begin position="29"/>
        <end position="224"/>
    </location>
</feature>
<keyword evidence="3" id="KW-1185">Reference proteome</keyword>
<dbReference type="Gene3D" id="3.40.50.1820">
    <property type="entry name" value="alpha/beta hydrolase"/>
    <property type="match status" value="1"/>
</dbReference>
<protein>
    <submittedName>
        <fullName evidence="2">Triacylglycerol lipase</fullName>
    </submittedName>
</protein>
<reference evidence="3" key="1">
    <citation type="submission" date="2016-10" db="EMBL/GenBank/DDBJ databases">
        <authorList>
            <person name="Varghese N."/>
            <person name="Submissions S."/>
        </authorList>
    </citation>
    <scope>NUCLEOTIDE SEQUENCE [LARGE SCALE GENOMIC DNA]</scope>
    <source>
        <strain evidence="3">DSM 45245</strain>
    </source>
</reference>
<dbReference type="PANTHER" id="PTHR32015">
    <property type="entry name" value="FASTING INDUCED LIPASE"/>
    <property type="match status" value="1"/>
</dbReference>
<dbReference type="PANTHER" id="PTHR32015:SF1">
    <property type="entry name" value="LIPASE"/>
    <property type="match status" value="1"/>
</dbReference>
<dbReference type="SUPFAM" id="SSF53474">
    <property type="entry name" value="alpha/beta-Hydrolases"/>
    <property type="match status" value="1"/>
</dbReference>
<evidence type="ECO:0000313" key="2">
    <source>
        <dbReference type="EMBL" id="SDY92351.1"/>
    </source>
</evidence>
<organism evidence="2 3">
    <name type="scientific">Micromonospora pattaloongensis</name>
    <dbReference type="NCBI Taxonomy" id="405436"/>
    <lineage>
        <taxon>Bacteria</taxon>
        <taxon>Bacillati</taxon>
        <taxon>Actinomycetota</taxon>
        <taxon>Actinomycetes</taxon>
        <taxon>Micromonosporales</taxon>
        <taxon>Micromonosporaceae</taxon>
        <taxon>Micromonospora</taxon>
    </lineage>
</organism>
<dbReference type="OrthoDB" id="8871309at2"/>
<dbReference type="AlphaFoldDB" id="A0A1H3NTV5"/>
<feature type="signal peptide" evidence="1">
    <location>
        <begin position="1"/>
        <end position="28"/>
    </location>
</feature>
<dbReference type="RefSeq" id="WP_091556138.1">
    <property type="nucleotide sequence ID" value="NZ_FNPH01000004.1"/>
</dbReference>
<dbReference type="EMBL" id="FNPH01000004">
    <property type="protein sequence ID" value="SDY92351.1"/>
    <property type="molecule type" value="Genomic_DNA"/>
</dbReference>
<dbReference type="InterPro" id="IPR029058">
    <property type="entry name" value="AB_hydrolase_fold"/>
</dbReference>
<accession>A0A1H3NTV5</accession>
<dbReference type="STRING" id="405436.SAMN05444365_104161"/>
<dbReference type="GO" id="GO:0016298">
    <property type="term" value="F:lipase activity"/>
    <property type="evidence" value="ECO:0007669"/>
    <property type="project" value="TreeGrafter"/>
</dbReference>
<dbReference type="InterPro" id="IPR002918">
    <property type="entry name" value="Lipase_EstA/Esterase_EstB"/>
</dbReference>
<dbReference type="SMR" id="A0A1H3NTV5"/>
<sequence>MRRSVLVAVTGFLVVAASVLLPSTPARAAAPRDPVVFVHGYASNGLVWIPMAARALAAGYPASRVYTFEYDVNQSLITSAGQLRSYVDGVRARTGASRVDLVNHSMGGLVTRYYLKNLGGTAAVDQWGSLAGANHGTTAAYACLLFTSCQQMAPNSAFLQQLNSGDETPGAVTYRTWYSACDGVIIPYRSTLVSGAVNTDVGCVNHLAFLTDGGVGNQVIDWLD</sequence>
<proteinExistence type="predicted"/>
<dbReference type="GO" id="GO:0016042">
    <property type="term" value="P:lipid catabolic process"/>
    <property type="evidence" value="ECO:0007669"/>
    <property type="project" value="InterPro"/>
</dbReference>
<dbReference type="Proteomes" id="UP000242415">
    <property type="component" value="Unassembled WGS sequence"/>
</dbReference>
<keyword evidence="1" id="KW-0732">Signal</keyword>
<evidence type="ECO:0000256" key="1">
    <source>
        <dbReference type="SAM" id="SignalP"/>
    </source>
</evidence>
<evidence type="ECO:0000313" key="3">
    <source>
        <dbReference type="Proteomes" id="UP000242415"/>
    </source>
</evidence>
<gene>
    <name evidence="2" type="ORF">SAMN05444365_104161</name>
</gene>
<name>A0A1H3NTV5_9ACTN</name>
<dbReference type="Pfam" id="PF01674">
    <property type="entry name" value="Lipase_2"/>
    <property type="match status" value="1"/>
</dbReference>